<organism evidence="2 3">
    <name type="scientific">Nitzschia inconspicua</name>
    <dbReference type="NCBI Taxonomy" id="303405"/>
    <lineage>
        <taxon>Eukaryota</taxon>
        <taxon>Sar</taxon>
        <taxon>Stramenopiles</taxon>
        <taxon>Ochrophyta</taxon>
        <taxon>Bacillariophyta</taxon>
        <taxon>Bacillariophyceae</taxon>
        <taxon>Bacillariophycidae</taxon>
        <taxon>Bacillariales</taxon>
        <taxon>Bacillariaceae</taxon>
        <taxon>Nitzschia</taxon>
    </lineage>
</organism>
<feature type="compositionally biased region" description="Low complexity" evidence="1">
    <location>
        <begin position="1"/>
        <end position="23"/>
    </location>
</feature>
<evidence type="ECO:0000313" key="3">
    <source>
        <dbReference type="Proteomes" id="UP000693970"/>
    </source>
</evidence>
<proteinExistence type="predicted"/>
<protein>
    <submittedName>
        <fullName evidence="2">Uncharacterized protein</fullName>
    </submittedName>
</protein>
<dbReference type="Proteomes" id="UP000693970">
    <property type="component" value="Unassembled WGS sequence"/>
</dbReference>
<accession>A0A9K3Q6T5</accession>
<keyword evidence="3" id="KW-1185">Reference proteome</keyword>
<sequence length="193" mass="22182">MTTESTAVATNNNSNNESSSSETIAPVQRLFQDTDRFDRWKFFQDLLEGDADVHVVNQLLYAVLEGALRFPRKDANQRFVELSNPVKESIQRILLTSDDRKVVVALLDDYTDESSQDATQTMLQQLEQVLPTMDDDPDAFRSLWDTVLEIHGREAVKYQETQENTLQWKMQQTVARVLLHYDFLTLGIVTKPL</sequence>
<evidence type="ECO:0000256" key="1">
    <source>
        <dbReference type="SAM" id="MobiDB-lite"/>
    </source>
</evidence>
<gene>
    <name evidence="2" type="ORF">IV203_019054</name>
</gene>
<name>A0A9K3Q6T5_9STRA</name>
<dbReference type="OrthoDB" id="46820at2759"/>
<reference evidence="2" key="1">
    <citation type="journal article" date="2021" name="Sci. Rep.">
        <title>Diploid genomic architecture of Nitzschia inconspicua, an elite biomass production diatom.</title>
        <authorList>
            <person name="Oliver A."/>
            <person name="Podell S."/>
            <person name="Pinowska A."/>
            <person name="Traller J.C."/>
            <person name="Smith S.R."/>
            <person name="McClure R."/>
            <person name="Beliaev A."/>
            <person name="Bohutskyi P."/>
            <person name="Hill E.A."/>
            <person name="Rabines A."/>
            <person name="Zheng H."/>
            <person name="Allen L.Z."/>
            <person name="Kuo A."/>
            <person name="Grigoriev I.V."/>
            <person name="Allen A.E."/>
            <person name="Hazlebeck D."/>
            <person name="Allen E.E."/>
        </authorList>
    </citation>
    <scope>NUCLEOTIDE SEQUENCE</scope>
    <source>
        <strain evidence="2">Hildebrandi</strain>
    </source>
</reference>
<comment type="caution">
    <text evidence="2">The sequence shown here is derived from an EMBL/GenBank/DDBJ whole genome shotgun (WGS) entry which is preliminary data.</text>
</comment>
<dbReference type="AlphaFoldDB" id="A0A9K3Q6T5"/>
<evidence type="ECO:0000313" key="2">
    <source>
        <dbReference type="EMBL" id="KAG7370484.1"/>
    </source>
</evidence>
<reference evidence="2" key="2">
    <citation type="submission" date="2021-04" db="EMBL/GenBank/DDBJ databases">
        <authorList>
            <person name="Podell S."/>
        </authorList>
    </citation>
    <scope>NUCLEOTIDE SEQUENCE</scope>
    <source>
        <strain evidence="2">Hildebrandi</strain>
    </source>
</reference>
<dbReference type="EMBL" id="JAGRRH010000004">
    <property type="protein sequence ID" value="KAG7370484.1"/>
    <property type="molecule type" value="Genomic_DNA"/>
</dbReference>
<feature type="region of interest" description="Disordered" evidence="1">
    <location>
        <begin position="1"/>
        <end position="25"/>
    </location>
</feature>